<dbReference type="GO" id="GO:0016020">
    <property type="term" value="C:membrane"/>
    <property type="evidence" value="ECO:0007669"/>
    <property type="project" value="InterPro"/>
</dbReference>
<evidence type="ECO:0000256" key="2">
    <source>
        <dbReference type="ARBA" id="ARBA00022692"/>
    </source>
</evidence>
<dbReference type="SUPFAM" id="SSF111369">
    <property type="entry name" value="HlyD-like secretion proteins"/>
    <property type="match status" value="1"/>
</dbReference>
<dbReference type="InterPro" id="IPR006143">
    <property type="entry name" value="RND_pump_MFP"/>
</dbReference>
<dbReference type="InterPro" id="IPR050393">
    <property type="entry name" value="MFP_Efflux_Pump"/>
</dbReference>
<dbReference type="Gene3D" id="2.40.50.100">
    <property type="match status" value="1"/>
</dbReference>
<evidence type="ECO:0000256" key="1">
    <source>
        <dbReference type="ARBA" id="ARBA00009477"/>
    </source>
</evidence>
<dbReference type="PANTHER" id="PTHR30367:SF12">
    <property type="entry name" value="P-HYDROXYBENZOIC ACID EFFLUX PUMP SUBUNIT AAEA"/>
    <property type="match status" value="1"/>
</dbReference>
<comment type="caution">
    <text evidence="7">The sequence shown here is derived from an EMBL/GenBank/DDBJ whole genome shotgun (WGS) entry which is preliminary data.</text>
</comment>
<dbReference type="InterPro" id="IPR058625">
    <property type="entry name" value="MdtA-like_BSH"/>
</dbReference>
<dbReference type="RefSeq" id="WP_188609003.1">
    <property type="nucleotide sequence ID" value="NZ_BMGG01000003.1"/>
</dbReference>
<organism evidence="7 8">
    <name type="scientific">Chelatococcus reniformis</name>
    <dbReference type="NCBI Taxonomy" id="1494448"/>
    <lineage>
        <taxon>Bacteria</taxon>
        <taxon>Pseudomonadati</taxon>
        <taxon>Pseudomonadota</taxon>
        <taxon>Alphaproteobacteria</taxon>
        <taxon>Hyphomicrobiales</taxon>
        <taxon>Chelatococcaceae</taxon>
        <taxon>Chelatococcus</taxon>
    </lineage>
</organism>
<dbReference type="PANTHER" id="PTHR30367">
    <property type="entry name" value="P-HYDROXYBENZOIC ACID EFFLUX PUMP SUBUNIT AAEA-RELATED"/>
    <property type="match status" value="1"/>
</dbReference>
<evidence type="ECO:0000256" key="3">
    <source>
        <dbReference type="ARBA" id="ARBA00022989"/>
    </source>
</evidence>
<name>A0A916U809_9HYPH</name>
<accession>A0A916U809</accession>
<keyword evidence="3" id="KW-1133">Transmembrane helix</keyword>
<dbReference type="Pfam" id="PF25917">
    <property type="entry name" value="BSH_RND"/>
    <property type="match status" value="1"/>
</dbReference>
<keyword evidence="4" id="KW-0472">Membrane</keyword>
<dbReference type="GO" id="GO:0022857">
    <property type="term" value="F:transmembrane transporter activity"/>
    <property type="evidence" value="ECO:0007669"/>
    <property type="project" value="InterPro"/>
</dbReference>
<evidence type="ECO:0000313" key="8">
    <source>
        <dbReference type="Proteomes" id="UP000637002"/>
    </source>
</evidence>
<sequence>MHILLSRVFVTLVLVTAAAAAGFFLWRNYVLSPWTRDGRVRANVVEVAPDVAGQVVELKVRDNQRVRKGDVLFVIDQERFRLAVEQAVAAISGRQAERDELNREYQRRTKLSEAAVAAETVEKARAAVLSADAALAQAQVDLGVAKLNLERAQVRSPVNGYVTNLLLDVGDYATAGKAMLAVVDADSFYVLGYFEETKLPAIRLGARASIRLMSFAQPLDGHVEGVARAIVDREATDGLIANVNPTFAWVRLAQRIPVRIAIDHVPEGVELSAGMTATVVVER</sequence>
<dbReference type="Proteomes" id="UP000637002">
    <property type="component" value="Unassembled WGS sequence"/>
</dbReference>
<dbReference type="Gene3D" id="2.40.30.170">
    <property type="match status" value="1"/>
</dbReference>
<evidence type="ECO:0000259" key="5">
    <source>
        <dbReference type="Pfam" id="PF25917"/>
    </source>
</evidence>
<keyword evidence="2" id="KW-0812">Transmembrane</keyword>
<evidence type="ECO:0000313" key="7">
    <source>
        <dbReference type="EMBL" id="GGC61441.1"/>
    </source>
</evidence>
<dbReference type="InterPro" id="IPR058634">
    <property type="entry name" value="AaeA-lik-b-barrel"/>
</dbReference>
<evidence type="ECO:0000259" key="6">
    <source>
        <dbReference type="Pfam" id="PF25963"/>
    </source>
</evidence>
<reference evidence="7" key="1">
    <citation type="journal article" date="2014" name="Int. J. Syst. Evol. Microbiol.">
        <title>Complete genome sequence of Corynebacterium casei LMG S-19264T (=DSM 44701T), isolated from a smear-ripened cheese.</title>
        <authorList>
            <consortium name="US DOE Joint Genome Institute (JGI-PGF)"/>
            <person name="Walter F."/>
            <person name="Albersmeier A."/>
            <person name="Kalinowski J."/>
            <person name="Ruckert C."/>
        </authorList>
    </citation>
    <scope>NUCLEOTIDE SEQUENCE</scope>
    <source>
        <strain evidence="7">CGMCC 1.12919</strain>
    </source>
</reference>
<feature type="domain" description="Multidrug resistance protein MdtA-like barrel-sandwich hybrid" evidence="5">
    <location>
        <begin position="43"/>
        <end position="184"/>
    </location>
</feature>
<dbReference type="EMBL" id="BMGG01000003">
    <property type="protein sequence ID" value="GGC61441.1"/>
    <property type="molecule type" value="Genomic_DNA"/>
</dbReference>
<keyword evidence="8" id="KW-1185">Reference proteome</keyword>
<gene>
    <name evidence="7" type="ORF">GCM10010994_20010</name>
</gene>
<reference evidence="7" key="2">
    <citation type="submission" date="2020-09" db="EMBL/GenBank/DDBJ databases">
        <authorList>
            <person name="Sun Q."/>
            <person name="Zhou Y."/>
        </authorList>
    </citation>
    <scope>NUCLEOTIDE SEQUENCE</scope>
    <source>
        <strain evidence="7">CGMCC 1.12919</strain>
    </source>
</reference>
<dbReference type="Pfam" id="PF25963">
    <property type="entry name" value="Beta-barrel_AAEA"/>
    <property type="match status" value="1"/>
</dbReference>
<dbReference type="AlphaFoldDB" id="A0A916U809"/>
<comment type="similarity">
    <text evidence="1">Belongs to the membrane fusion protein (MFP) (TC 8.A.1) family.</text>
</comment>
<evidence type="ECO:0008006" key="9">
    <source>
        <dbReference type="Google" id="ProtNLM"/>
    </source>
</evidence>
<evidence type="ECO:0000256" key="4">
    <source>
        <dbReference type="ARBA" id="ARBA00023136"/>
    </source>
</evidence>
<feature type="domain" description="p-hydroxybenzoic acid efflux pump subunit AaeA-like beta-barrel" evidence="6">
    <location>
        <begin position="187"/>
        <end position="281"/>
    </location>
</feature>
<dbReference type="NCBIfam" id="TIGR01730">
    <property type="entry name" value="RND_mfp"/>
    <property type="match status" value="1"/>
</dbReference>
<proteinExistence type="inferred from homology"/>
<protein>
    <recommendedName>
        <fullName evidence="9">Efflux transporter periplasmic adaptor subunit</fullName>
    </recommendedName>
</protein>